<dbReference type="PIRSF" id="PIRSF003180">
    <property type="entry name" value="DiGMPpdiest_YuxH"/>
    <property type="match status" value="1"/>
</dbReference>
<dbReference type="SUPFAM" id="SSF141868">
    <property type="entry name" value="EAL domain-like"/>
    <property type="match status" value="1"/>
</dbReference>
<organism evidence="3 4">
    <name type="scientific">Cytobacillus firmus</name>
    <name type="common">Bacillus firmus</name>
    <dbReference type="NCBI Taxonomy" id="1399"/>
    <lineage>
        <taxon>Bacteria</taxon>
        <taxon>Bacillati</taxon>
        <taxon>Bacillota</taxon>
        <taxon>Bacilli</taxon>
        <taxon>Bacillales</taxon>
        <taxon>Bacillaceae</taxon>
        <taxon>Cytobacillus</taxon>
    </lineage>
</organism>
<name>A0A800NGW3_CYTFI</name>
<feature type="domain" description="HDOD" evidence="2">
    <location>
        <begin position="201"/>
        <end position="391"/>
    </location>
</feature>
<dbReference type="InterPro" id="IPR035919">
    <property type="entry name" value="EAL_sf"/>
</dbReference>
<proteinExistence type="predicted"/>
<sequence>MEVFVARQPIFNSKEEVFAYELLYRNNQVNAFPDIDEDQATAEVIINSFLNIGIDQLSEGKPCFINFTEKLLKLRVPAYFRPREIVVEILETVEPSAELVRICRDLKELGYQIALDDYVFNETNPFARQLLKYADIIKVDFLNTPKEMREKIELLVSQLRIKTVAEKVETREEYEEAKSKGYDYFQGYFFEKPVIMSTHDVPAYFQSYYEMIQNLSKEEPSLDRIAELIERDISLSYKLLRLINSPAYRPKQKINSIRQAIVLLGLIELEKWIYVLAVRENIVHHSQMAEETIRLSMTRAKMCEEIGRLQTGKSVSSSYFMTGMFSLMDSLLNIPMKQILDELPLQDDICEALRGENNHLKEILDLAVAVEKAQWSRISEMCEKLNVDEKTIFKIYSEALAWSSQLLNPEKITN</sequence>
<dbReference type="Pfam" id="PF08668">
    <property type="entry name" value="HDOD"/>
    <property type="match status" value="1"/>
</dbReference>
<gene>
    <name evidence="3" type="ORF">KIS1582_0307</name>
</gene>
<dbReference type="Proteomes" id="UP000465778">
    <property type="component" value="Unassembled WGS sequence"/>
</dbReference>
<feature type="domain" description="EAL" evidence="1">
    <location>
        <begin position="1"/>
        <end position="207"/>
    </location>
</feature>
<dbReference type="SMART" id="SM00052">
    <property type="entry name" value="EAL"/>
    <property type="match status" value="1"/>
</dbReference>
<evidence type="ECO:0000259" key="2">
    <source>
        <dbReference type="PROSITE" id="PS51833"/>
    </source>
</evidence>
<dbReference type="SUPFAM" id="SSF109604">
    <property type="entry name" value="HD-domain/PDEase-like"/>
    <property type="match status" value="1"/>
</dbReference>
<dbReference type="PROSITE" id="PS51833">
    <property type="entry name" value="HDOD"/>
    <property type="match status" value="1"/>
</dbReference>
<dbReference type="InterPro" id="IPR001633">
    <property type="entry name" value="EAL_dom"/>
</dbReference>
<protein>
    <submittedName>
        <fullName evidence="3">Putative signal transduction protein</fullName>
    </submittedName>
</protein>
<dbReference type="PANTHER" id="PTHR33525:SF4">
    <property type="entry name" value="CYCLIC DI-GMP PHOSPHODIESTERASE CDGJ"/>
    <property type="match status" value="1"/>
</dbReference>
<dbReference type="RefSeq" id="WP_159344035.1">
    <property type="nucleotide sequence ID" value="NZ_JBALOT010000016.1"/>
</dbReference>
<dbReference type="Gene3D" id="3.20.20.450">
    <property type="entry name" value="EAL domain"/>
    <property type="match status" value="1"/>
</dbReference>
<evidence type="ECO:0000313" key="3">
    <source>
        <dbReference type="EMBL" id="KAF0826168.1"/>
    </source>
</evidence>
<dbReference type="EMBL" id="VDEM01000001">
    <property type="protein sequence ID" value="KAF0826168.1"/>
    <property type="molecule type" value="Genomic_DNA"/>
</dbReference>
<reference evidence="3 4" key="1">
    <citation type="journal article" date="2020" name="G3 (Bethesda)">
        <title>Whole Genome Sequencing and Comparative Genomics of Two Nematicidal Bacillus Strains Reveals a Wide Range of Possible Virulence Factors.</title>
        <authorList>
            <person name="Susic N."/>
            <person name="Janezic S."/>
            <person name="Rupnik M."/>
            <person name="Geric Stare B."/>
        </authorList>
    </citation>
    <scope>NUCLEOTIDE SEQUENCE [LARGE SCALE GENOMIC DNA]</scope>
    <source>
        <strain evidence="3 4">I-1582</strain>
    </source>
</reference>
<dbReference type="AlphaFoldDB" id="A0A800NGW3"/>
<accession>A0A800NGW3</accession>
<dbReference type="InterPro" id="IPR052340">
    <property type="entry name" value="RNase_Y/CdgJ"/>
</dbReference>
<evidence type="ECO:0000259" key="1">
    <source>
        <dbReference type="PROSITE" id="PS50883"/>
    </source>
</evidence>
<dbReference type="Pfam" id="PF00563">
    <property type="entry name" value="EAL"/>
    <property type="match status" value="1"/>
</dbReference>
<dbReference type="PROSITE" id="PS50883">
    <property type="entry name" value="EAL"/>
    <property type="match status" value="1"/>
</dbReference>
<evidence type="ECO:0000313" key="4">
    <source>
        <dbReference type="Proteomes" id="UP000465778"/>
    </source>
</evidence>
<dbReference type="Gene3D" id="1.10.3210.10">
    <property type="entry name" value="Hypothetical protein af1432"/>
    <property type="match status" value="1"/>
</dbReference>
<comment type="caution">
    <text evidence="3">The sequence shown here is derived from an EMBL/GenBank/DDBJ whole genome shotgun (WGS) entry which is preliminary data.</text>
</comment>
<dbReference type="InterPro" id="IPR014408">
    <property type="entry name" value="dGMP_Pdiesterase_EAL/HD-GYP"/>
</dbReference>
<dbReference type="PANTHER" id="PTHR33525">
    <property type="match status" value="1"/>
</dbReference>
<dbReference type="OrthoDB" id="9804751at2"/>
<dbReference type="InterPro" id="IPR013976">
    <property type="entry name" value="HDOD"/>
</dbReference>